<evidence type="ECO:0000313" key="8">
    <source>
        <dbReference type="EMBL" id="SDI34373.1"/>
    </source>
</evidence>
<dbReference type="OrthoDB" id="5812248at2"/>
<dbReference type="Proteomes" id="UP000199340">
    <property type="component" value="Unassembled WGS sequence"/>
</dbReference>
<dbReference type="EMBL" id="FNEB01000002">
    <property type="protein sequence ID" value="SDI34373.1"/>
    <property type="molecule type" value="Genomic_DNA"/>
</dbReference>
<protein>
    <submittedName>
        <fullName evidence="8">EamA-like transporter family protein</fullName>
    </submittedName>
</protein>
<dbReference type="InterPro" id="IPR050638">
    <property type="entry name" value="AA-Vitamin_Transporters"/>
</dbReference>
<feature type="transmembrane region" description="Helical" evidence="6">
    <location>
        <begin position="272"/>
        <end position="290"/>
    </location>
</feature>
<feature type="transmembrane region" description="Helical" evidence="6">
    <location>
        <begin position="247"/>
        <end position="266"/>
    </location>
</feature>
<feature type="domain" description="EamA" evidence="7">
    <location>
        <begin position="6"/>
        <end position="138"/>
    </location>
</feature>
<dbReference type="Pfam" id="PF00892">
    <property type="entry name" value="EamA"/>
    <property type="match status" value="2"/>
</dbReference>
<dbReference type="GO" id="GO:0016020">
    <property type="term" value="C:membrane"/>
    <property type="evidence" value="ECO:0007669"/>
    <property type="project" value="UniProtKB-SubCell"/>
</dbReference>
<dbReference type="InterPro" id="IPR037185">
    <property type="entry name" value="EmrE-like"/>
</dbReference>
<keyword evidence="3 6" id="KW-0812">Transmembrane</keyword>
<organism evidence="8 9">
    <name type="scientific">Lutimaribacter saemankumensis</name>
    <dbReference type="NCBI Taxonomy" id="490829"/>
    <lineage>
        <taxon>Bacteria</taxon>
        <taxon>Pseudomonadati</taxon>
        <taxon>Pseudomonadota</taxon>
        <taxon>Alphaproteobacteria</taxon>
        <taxon>Rhodobacterales</taxon>
        <taxon>Roseobacteraceae</taxon>
        <taxon>Lutimaribacter</taxon>
    </lineage>
</organism>
<feature type="domain" description="EamA" evidence="7">
    <location>
        <begin position="154"/>
        <end position="289"/>
    </location>
</feature>
<keyword evidence="9" id="KW-1185">Reference proteome</keyword>
<gene>
    <name evidence="8" type="ORF">SAMN05421850_102267</name>
</gene>
<dbReference type="RefSeq" id="WP_090027598.1">
    <property type="nucleotide sequence ID" value="NZ_FNEB01000002.1"/>
</dbReference>
<accession>A0A1G8JTF0</accession>
<name>A0A1G8JTF0_9RHOB</name>
<feature type="transmembrane region" description="Helical" evidence="6">
    <location>
        <begin position="156"/>
        <end position="175"/>
    </location>
</feature>
<evidence type="ECO:0000256" key="5">
    <source>
        <dbReference type="ARBA" id="ARBA00023136"/>
    </source>
</evidence>
<feature type="transmembrane region" description="Helical" evidence="6">
    <location>
        <begin position="182"/>
        <end position="202"/>
    </location>
</feature>
<evidence type="ECO:0000259" key="7">
    <source>
        <dbReference type="Pfam" id="PF00892"/>
    </source>
</evidence>
<proteinExistence type="inferred from homology"/>
<dbReference type="STRING" id="490829.SAMN05421850_102267"/>
<evidence type="ECO:0000313" key="9">
    <source>
        <dbReference type="Proteomes" id="UP000199340"/>
    </source>
</evidence>
<keyword evidence="4 6" id="KW-1133">Transmembrane helix</keyword>
<evidence type="ECO:0000256" key="2">
    <source>
        <dbReference type="ARBA" id="ARBA00007362"/>
    </source>
</evidence>
<sequence length="294" mass="31284">MSEAARGHLAMLLFSALVAGSFSLGVLVANDIAPTALNALRFALAAVIVGTAAVVTHGIPRSAFRAPWRYLVLGGIFAAYFVLMFEGLKTAPAVSASAVFTLTPIIAAIAGWFLLRQVTTPRMALALVIGAAGALWVIFRADMDLLMQFHVGRGEMIYFAGCVAHAVYTPLVRLLNRGEPAVVFTLGMLLAGGLLVGVVGWQDIRATDWMALPPLVWVALAYLAVFASSATFVLLQYATLRLPSAKVMAYTYLTPTWVVVWEFMLGHGTPPTILLGGVGLSVIALLLLLLRDDG</sequence>
<dbReference type="InterPro" id="IPR000620">
    <property type="entry name" value="EamA_dom"/>
</dbReference>
<comment type="similarity">
    <text evidence="2">Belongs to the EamA transporter family.</text>
</comment>
<dbReference type="AlphaFoldDB" id="A0A1G8JTF0"/>
<evidence type="ECO:0000256" key="3">
    <source>
        <dbReference type="ARBA" id="ARBA00022692"/>
    </source>
</evidence>
<dbReference type="SUPFAM" id="SSF103481">
    <property type="entry name" value="Multidrug resistance efflux transporter EmrE"/>
    <property type="match status" value="2"/>
</dbReference>
<feature type="transmembrane region" description="Helical" evidence="6">
    <location>
        <begin position="94"/>
        <end position="115"/>
    </location>
</feature>
<reference evidence="8 9" key="1">
    <citation type="submission" date="2016-10" db="EMBL/GenBank/DDBJ databases">
        <authorList>
            <person name="de Groot N.N."/>
        </authorList>
    </citation>
    <scope>NUCLEOTIDE SEQUENCE [LARGE SCALE GENOMIC DNA]</scope>
    <source>
        <strain evidence="8 9">DSM 28010</strain>
    </source>
</reference>
<feature type="transmembrane region" description="Helical" evidence="6">
    <location>
        <begin position="122"/>
        <end position="141"/>
    </location>
</feature>
<dbReference type="PANTHER" id="PTHR32322">
    <property type="entry name" value="INNER MEMBRANE TRANSPORTER"/>
    <property type="match status" value="1"/>
</dbReference>
<feature type="transmembrane region" description="Helical" evidence="6">
    <location>
        <begin position="70"/>
        <end position="88"/>
    </location>
</feature>
<feature type="transmembrane region" description="Helical" evidence="6">
    <location>
        <begin position="214"/>
        <end position="235"/>
    </location>
</feature>
<dbReference type="PANTHER" id="PTHR32322:SF2">
    <property type="entry name" value="EAMA DOMAIN-CONTAINING PROTEIN"/>
    <property type="match status" value="1"/>
</dbReference>
<evidence type="ECO:0000256" key="4">
    <source>
        <dbReference type="ARBA" id="ARBA00022989"/>
    </source>
</evidence>
<evidence type="ECO:0000256" key="6">
    <source>
        <dbReference type="SAM" id="Phobius"/>
    </source>
</evidence>
<feature type="transmembrane region" description="Helical" evidence="6">
    <location>
        <begin position="39"/>
        <end position="58"/>
    </location>
</feature>
<evidence type="ECO:0000256" key="1">
    <source>
        <dbReference type="ARBA" id="ARBA00004141"/>
    </source>
</evidence>
<comment type="subcellular location">
    <subcellularLocation>
        <location evidence="1">Membrane</location>
        <topology evidence="1">Multi-pass membrane protein</topology>
    </subcellularLocation>
</comment>
<keyword evidence="5 6" id="KW-0472">Membrane</keyword>